<dbReference type="SUPFAM" id="SSF53795">
    <property type="entry name" value="PEP carboxykinase-like"/>
    <property type="match status" value="1"/>
</dbReference>
<dbReference type="GO" id="GO:0006094">
    <property type="term" value="P:gluconeogenesis"/>
    <property type="evidence" value="ECO:0007669"/>
    <property type="project" value="InterPro"/>
</dbReference>
<dbReference type="GO" id="GO:0042594">
    <property type="term" value="P:response to starvation"/>
    <property type="evidence" value="ECO:0007669"/>
    <property type="project" value="TreeGrafter"/>
</dbReference>
<dbReference type="PANTHER" id="PTHR11561">
    <property type="entry name" value="PHOSPHOENOLPYRUVATE CARBOXYKINASE"/>
    <property type="match status" value="1"/>
</dbReference>
<reference evidence="2" key="1">
    <citation type="journal article" date="2014" name="Front. Microbiol.">
        <title>High frequency of phylogenetically diverse reductive dehalogenase-homologous genes in deep subseafloor sedimentary metagenomes.</title>
        <authorList>
            <person name="Kawai M."/>
            <person name="Futagami T."/>
            <person name="Toyoda A."/>
            <person name="Takaki Y."/>
            <person name="Nishi S."/>
            <person name="Hori S."/>
            <person name="Arai W."/>
            <person name="Tsubouchi T."/>
            <person name="Morono Y."/>
            <person name="Uchiyama I."/>
            <person name="Ito T."/>
            <person name="Fujiyama A."/>
            <person name="Inagaki F."/>
            <person name="Takami H."/>
        </authorList>
    </citation>
    <scope>NUCLEOTIDE SEQUENCE</scope>
    <source>
        <strain evidence="2">Expedition CK06-06</strain>
    </source>
</reference>
<dbReference type="Pfam" id="PF00821">
    <property type="entry name" value="PEPCK_GTP"/>
    <property type="match status" value="1"/>
</dbReference>
<comment type="caution">
    <text evidence="2">The sequence shown here is derived from an EMBL/GenBank/DDBJ whole genome shotgun (WGS) entry which is preliminary data.</text>
</comment>
<organism evidence="2">
    <name type="scientific">marine sediment metagenome</name>
    <dbReference type="NCBI Taxonomy" id="412755"/>
    <lineage>
        <taxon>unclassified sequences</taxon>
        <taxon>metagenomes</taxon>
        <taxon>ecological metagenomes</taxon>
    </lineage>
</organism>
<dbReference type="GO" id="GO:0006107">
    <property type="term" value="P:oxaloacetate metabolic process"/>
    <property type="evidence" value="ECO:0007669"/>
    <property type="project" value="TreeGrafter"/>
</dbReference>
<dbReference type="InterPro" id="IPR035077">
    <property type="entry name" value="PEP_carboxykinase_GTP_C"/>
</dbReference>
<dbReference type="PANTHER" id="PTHR11561:SF0">
    <property type="entry name" value="PHOSPHOENOLPYRUVATE CARBOXYKINASE [GTP]-RELATED"/>
    <property type="match status" value="1"/>
</dbReference>
<dbReference type="GO" id="GO:0005829">
    <property type="term" value="C:cytosol"/>
    <property type="evidence" value="ECO:0007669"/>
    <property type="project" value="TreeGrafter"/>
</dbReference>
<feature type="non-terminal residue" evidence="2">
    <location>
        <position position="1"/>
    </location>
</feature>
<dbReference type="GO" id="GO:0005525">
    <property type="term" value="F:GTP binding"/>
    <property type="evidence" value="ECO:0007669"/>
    <property type="project" value="InterPro"/>
</dbReference>
<dbReference type="GO" id="GO:0019543">
    <property type="term" value="P:propionate catabolic process"/>
    <property type="evidence" value="ECO:0007669"/>
    <property type="project" value="TreeGrafter"/>
</dbReference>
<proteinExistence type="predicted"/>
<dbReference type="Gene3D" id="3.90.228.20">
    <property type="match status" value="1"/>
</dbReference>
<gene>
    <name evidence="2" type="ORF">S01H4_04072</name>
</gene>
<dbReference type="GO" id="GO:0004613">
    <property type="term" value="F:phosphoenolpyruvate carboxykinase (GTP) activity"/>
    <property type="evidence" value="ECO:0007669"/>
    <property type="project" value="TreeGrafter"/>
</dbReference>
<dbReference type="AlphaFoldDB" id="X0ZTQ4"/>
<dbReference type="GO" id="GO:0030145">
    <property type="term" value="F:manganese ion binding"/>
    <property type="evidence" value="ECO:0007669"/>
    <property type="project" value="TreeGrafter"/>
</dbReference>
<dbReference type="GO" id="GO:0046327">
    <property type="term" value="P:glycerol biosynthetic process from pyruvate"/>
    <property type="evidence" value="ECO:0007669"/>
    <property type="project" value="TreeGrafter"/>
</dbReference>
<feature type="domain" description="Phosphoenolpyruvate carboxykinase C-terminal P-loop" evidence="1">
    <location>
        <begin position="14"/>
        <end position="321"/>
    </location>
</feature>
<accession>X0ZTQ4</accession>
<dbReference type="GO" id="GO:0033993">
    <property type="term" value="P:response to lipid"/>
    <property type="evidence" value="ECO:0007669"/>
    <property type="project" value="TreeGrafter"/>
</dbReference>
<evidence type="ECO:0000259" key="1">
    <source>
        <dbReference type="Pfam" id="PF00821"/>
    </source>
</evidence>
<evidence type="ECO:0000313" key="2">
    <source>
        <dbReference type="EMBL" id="GAG61392.1"/>
    </source>
</evidence>
<dbReference type="Gene3D" id="2.170.8.10">
    <property type="entry name" value="Phosphoenolpyruvate Carboxykinase, domain 2"/>
    <property type="match status" value="1"/>
</dbReference>
<sequence>FSPLTIQVEVLPQKLGKVFAVNVERGIFGIIKDVNPEGDPLIWEILTTPGEVIFSNILVKDGVPYWQGDGRLPPDEGINFSARWFKDKIDEKGSPIPYAHPNARYTIRLGGLKNRDPQLEDPEGVVVKGIIYGGRDSDTWPPVFESFDWMHGVITIASSLESETTAATLGKGGVRKFNLMANLDFLSLPIGKYIQNHLDFVKDLEKPPLIFGVNYFLKGQNSNYLTGMQYKRVWLKWMELRVHNDIEAIKTPIGFFPRYQDLKKLFKEVLNKDYPEEDYRKQFTLRIPENIAKIERIVETYKTKVTDSPDIFFKLLQEQKQWLEKRSTPFPILYWVRSKTR</sequence>
<protein>
    <recommendedName>
        <fullName evidence="1">Phosphoenolpyruvate carboxykinase C-terminal P-loop domain-containing protein</fullName>
    </recommendedName>
</protein>
<dbReference type="InterPro" id="IPR013035">
    <property type="entry name" value="PEP_carboxykinase_C"/>
</dbReference>
<name>X0ZTQ4_9ZZZZ</name>
<dbReference type="InterPro" id="IPR008209">
    <property type="entry name" value="PEP_carboxykinase_GTP"/>
</dbReference>
<dbReference type="EMBL" id="BART01001058">
    <property type="protein sequence ID" value="GAG61392.1"/>
    <property type="molecule type" value="Genomic_DNA"/>
</dbReference>
<dbReference type="GO" id="GO:0071333">
    <property type="term" value="P:cellular response to glucose stimulus"/>
    <property type="evidence" value="ECO:0007669"/>
    <property type="project" value="TreeGrafter"/>
</dbReference>